<dbReference type="EMBL" id="CP042425">
    <property type="protein sequence ID" value="QEL13300.1"/>
    <property type="molecule type" value="Genomic_DNA"/>
</dbReference>
<dbReference type="Proteomes" id="UP000324974">
    <property type="component" value="Chromosome"/>
</dbReference>
<protein>
    <recommendedName>
        <fullName evidence="3">SGNH/GDSL hydrolase family protein</fullName>
    </recommendedName>
</protein>
<evidence type="ECO:0008006" key="3">
    <source>
        <dbReference type="Google" id="ProtNLM"/>
    </source>
</evidence>
<gene>
    <name evidence="1" type="ORF">PX52LOC_00154</name>
</gene>
<reference evidence="2" key="1">
    <citation type="submission" date="2019-08" db="EMBL/GenBank/DDBJ databases">
        <title>Limnoglobus roseus gen. nov., sp. nov., a novel freshwater planctomycete with a giant genome from the family Gemmataceae.</title>
        <authorList>
            <person name="Kulichevskaya I.S."/>
            <person name="Naumoff D.G."/>
            <person name="Miroshnikov K."/>
            <person name="Ivanova A."/>
            <person name="Philippov D.A."/>
            <person name="Hakobyan A."/>
            <person name="Rijpstra I.C."/>
            <person name="Sinninghe Damste J.S."/>
            <person name="Liesack W."/>
            <person name="Dedysh S.N."/>
        </authorList>
    </citation>
    <scope>NUCLEOTIDE SEQUENCE [LARGE SCALE GENOMIC DNA]</scope>
    <source>
        <strain evidence="2">PX52</strain>
    </source>
</reference>
<keyword evidence="2" id="KW-1185">Reference proteome</keyword>
<evidence type="ECO:0000313" key="2">
    <source>
        <dbReference type="Proteomes" id="UP000324974"/>
    </source>
</evidence>
<dbReference type="OrthoDB" id="267781at2"/>
<proteinExistence type="predicted"/>
<dbReference type="SUPFAM" id="SSF52266">
    <property type="entry name" value="SGNH hydrolase"/>
    <property type="match status" value="1"/>
</dbReference>
<accession>A0A5C1A3W9</accession>
<organism evidence="1 2">
    <name type="scientific">Limnoglobus roseus</name>
    <dbReference type="NCBI Taxonomy" id="2598579"/>
    <lineage>
        <taxon>Bacteria</taxon>
        <taxon>Pseudomonadati</taxon>
        <taxon>Planctomycetota</taxon>
        <taxon>Planctomycetia</taxon>
        <taxon>Gemmatales</taxon>
        <taxon>Gemmataceae</taxon>
        <taxon>Limnoglobus</taxon>
    </lineage>
</organism>
<evidence type="ECO:0000313" key="1">
    <source>
        <dbReference type="EMBL" id="QEL13300.1"/>
    </source>
</evidence>
<dbReference type="RefSeq" id="WP_149108279.1">
    <property type="nucleotide sequence ID" value="NZ_CP042425.1"/>
</dbReference>
<dbReference type="AlphaFoldDB" id="A0A5C1A3W9"/>
<dbReference type="KEGG" id="lrs:PX52LOC_00154"/>
<name>A0A5C1A3W9_9BACT</name>
<sequence>MPQTLPRLFAARRPLRTAPRAKRRHARAVVIASLFAIAALSAGLGLAAELYPRIRDPLYGDKLAKLQAKLREPNRGPLVMMLGSSRSIFAFDAGRVEGQLREAGRSTTAFNFGVPASGPITHLLYARRLFRDGTKPDLLLLEILPSMLTDLPAGPQESRWLYADRLTHRELDTVIGLGFDAETVRGRWRESTLTPWYGLRFQLLGRVLQSWIPWTMRHDWSRTTDAHGWSTPMIQTLTAEQRATAVEQARAEYTPLLFDWKPGGPAVEAFRTLLRECRENGVPVKLVLMPEGSEFRSWYSPAVRDRLTAFVRQTAAEFGCDAIDAREWLPDDAFTDGHHQLRVGAEAFSDRLTREVILPWRKEHN</sequence>